<gene>
    <name evidence="1" type="ORF">BDM02DRAFT_3099804</name>
</gene>
<protein>
    <submittedName>
        <fullName evidence="1">DUF1748-domain-containing protein</fullName>
    </submittedName>
</protein>
<keyword evidence="2" id="KW-1185">Reference proteome</keyword>
<sequence length="73" mass="7705">MVLGRLVHYVADAVLVSTVLAGIKRSTGFAPDTTAINEPTVRSVVDGFLSVGDSVFVMSQSAIVNSPYFKKSS</sequence>
<reference evidence="1" key="2">
    <citation type="journal article" date="2020" name="Nat. Commun.">
        <title>Large-scale genome sequencing of mycorrhizal fungi provides insights into the early evolution of symbiotic traits.</title>
        <authorList>
            <person name="Miyauchi S."/>
            <person name="Kiss E."/>
            <person name="Kuo A."/>
            <person name="Drula E."/>
            <person name="Kohler A."/>
            <person name="Sanchez-Garcia M."/>
            <person name="Morin E."/>
            <person name="Andreopoulos B."/>
            <person name="Barry K.W."/>
            <person name="Bonito G."/>
            <person name="Buee M."/>
            <person name="Carver A."/>
            <person name="Chen C."/>
            <person name="Cichocki N."/>
            <person name="Clum A."/>
            <person name="Culley D."/>
            <person name="Crous P.W."/>
            <person name="Fauchery L."/>
            <person name="Girlanda M."/>
            <person name="Hayes R.D."/>
            <person name="Keri Z."/>
            <person name="LaButti K."/>
            <person name="Lipzen A."/>
            <person name="Lombard V."/>
            <person name="Magnuson J."/>
            <person name="Maillard F."/>
            <person name="Murat C."/>
            <person name="Nolan M."/>
            <person name="Ohm R.A."/>
            <person name="Pangilinan J."/>
            <person name="Pereira M.F."/>
            <person name="Perotto S."/>
            <person name="Peter M."/>
            <person name="Pfister S."/>
            <person name="Riley R."/>
            <person name="Sitrit Y."/>
            <person name="Stielow J.B."/>
            <person name="Szollosi G."/>
            <person name="Zifcakova L."/>
            <person name="Stursova M."/>
            <person name="Spatafora J.W."/>
            <person name="Tedersoo L."/>
            <person name="Vaario L.M."/>
            <person name="Yamada A."/>
            <person name="Yan M."/>
            <person name="Wang P."/>
            <person name="Xu J."/>
            <person name="Bruns T."/>
            <person name="Baldrian P."/>
            <person name="Vilgalys R."/>
            <person name="Dunand C."/>
            <person name="Henrissat B."/>
            <person name="Grigoriev I.V."/>
            <person name="Hibbett D."/>
            <person name="Nagy L.G."/>
            <person name="Martin F.M."/>
        </authorList>
    </citation>
    <scope>NUCLEOTIDE SEQUENCE</scope>
    <source>
        <strain evidence="1">P2</strain>
    </source>
</reference>
<evidence type="ECO:0000313" key="1">
    <source>
        <dbReference type="EMBL" id="KAF9646457.1"/>
    </source>
</evidence>
<evidence type="ECO:0000313" key="2">
    <source>
        <dbReference type="Proteomes" id="UP000886501"/>
    </source>
</evidence>
<proteinExistence type="predicted"/>
<comment type="caution">
    <text evidence="1">The sequence shown here is derived from an EMBL/GenBank/DDBJ whole genome shotgun (WGS) entry which is preliminary data.</text>
</comment>
<reference evidence="1" key="1">
    <citation type="submission" date="2019-10" db="EMBL/GenBank/DDBJ databases">
        <authorList>
            <consortium name="DOE Joint Genome Institute"/>
            <person name="Kuo A."/>
            <person name="Miyauchi S."/>
            <person name="Kiss E."/>
            <person name="Drula E."/>
            <person name="Kohler A."/>
            <person name="Sanchez-Garcia M."/>
            <person name="Andreopoulos B."/>
            <person name="Barry K.W."/>
            <person name="Bonito G."/>
            <person name="Buee M."/>
            <person name="Carver A."/>
            <person name="Chen C."/>
            <person name="Cichocki N."/>
            <person name="Clum A."/>
            <person name="Culley D."/>
            <person name="Crous P.W."/>
            <person name="Fauchery L."/>
            <person name="Girlanda M."/>
            <person name="Hayes R."/>
            <person name="Keri Z."/>
            <person name="Labutti K."/>
            <person name="Lipzen A."/>
            <person name="Lombard V."/>
            <person name="Magnuson J."/>
            <person name="Maillard F."/>
            <person name="Morin E."/>
            <person name="Murat C."/>
            <person name="Nolan M."/>
            <person name="Ohm R."/>
            <person name="Pangilinan J."/>
            <person name="Pereira M."/>
            <person name="Perotto S."/>
            <person name="Peter M."/>
            <person name="Riley R."/>
            <person name="Sitrit Y."/>
            <person name="Stielow B."/>
            <person name="Szollosi G."/>
            <person name="Zifcakova L."/>
            <person name="Stursova M."/>
            <person name="Spatafora J.W."/>
            <person name="Tedersoo L."/>
            <person name="Vaario L.-M."/>
            <person name="Yamada A."/>
            <person name="Yan M."/>
            <person name="Wang P."/>
            <person name="Xu J."/>
            <person name="Bruns T."/>
            <person name="Baldrian P."/>
            <person name="Vilgalys R."/>
            <person name="Henrissat B."/>
            <person name="Grigoriev I.V."/>
            <person name="Hibbett D."/>
            <person name="Nagy L.G."/>
            <person name="Martin F.M."/>
        </authorList>
    </citation>
    <scope>NUCLEOTIDE SEQUENCE</scope>
    <source>
        <strain evidence="1">P2</strain>
    </source>
</reference>
<dbReference type="Proteomes" id="UP000886501">
    <property type="component" value="Unassembled WGS sequence"/>
</dbReference>
<accession>A0ACB6ZA90</accession>
<organism evidence="1 2">
    <name type="scientific">Thelephora ganbajun</name>
    <name type="common">Ganba fungus</name>
    <dbReference type="NCBI Taxonomy" id="370292"/>
    <lineage>
        <taxon>Eukaryota</taxon>
        <taxon>Fungi</taxon>
        <taxon>Dikarya</taxon>
        <taxon>Basidiomycota</taxon>
        <taxon>Agaricomycotina</taxon>
        <taxon>Agaricomycetes</taxon>
        <taxon>Thelephorales</taxon>
        <taxon>Thelephoraceae</taxon>
        <taxon>Thelephora</taxon>
    </lineage>
</organism>
<name>A0ACB6ZA90_THEGA</name>
<dbReference type="EMBL" id="MU118057">
    <property type="protein sequence ID" value="KAF9646457.1"/>
    <property type="molecule type" value="Genomic_DNA"/>
</dbReference>